<organism evidence="1 2">
    <name type="scientific">Spirodela intermedia</name>
    <name type="common">Intermediate duckweed</name>
    <dbReference type="NCBI Taxonomy" id="51605"/>
    <lineage>
        <taxon>Eukaryota</taxon>
        <taxon>Viridiplantae</taxon>
        <taxon>Streptophyta</taxon>
        <taxon>Embryophyta</taxon>
        <taxon>Tracheophyta</taxon>
        <taxon>Spermatophyta</taxon>
        <taxon>Magnoliopsida</taxon>
        <taxon>Liliopsida</taxon>
        <taxon>Araceae</taxon>
        <taxon>Lemnoideae</taxon>
        <taxon>Spirodela</taxon>
    </lineage>
</organism>
<accession>A0A7I8LDN2</accession>
<name>A0A7I8LDN2_SPIIN</name>
<evidence type="ECO:0000313" key="2">
    <source>
        <dbReference type="Proteomes" id="UP000663760"/>
    </source>
</evidence>
<keyword evidence="2" id="KW-1185">Reference proteome</keyword>
<dbReference type="Proteomes" id="UP000663760">
    <property type="component" value="Chromosome 14"/>
</dbReference>
<dbReference type="EMBL" id="LR746277">
    <property type="protein sequence ID" value="CAA7408123.1"/>
    <property type="molecule type" value="Genomic_DNA"/>
</dbReference>
<reference evidence="1" key="1">
    <citation type="submission" date="2020-02" db="EMBL/GenBank/DDBJ databases">
        <authorList>
            <person name="Scholz U."/>
            <person name="Mascher M."/>
            <person name="Fiebig A."/>
        </authorList>
    </citation>
    <scope>NUCLEOTIDE SEQUENCE</scope>
</reference>
<gene>
    <name evidence="1" type="ORF">SI8410_14018801</name>
</gene>
<evidence type="ECO:0000313" key="1">
    <source>
        <dbReference type="EMBL" id="CAA7408123.1"/>
    </source>
</evidence>
<protein>
    <submittedName>
        <fullName evidence="1">Uncharacterized protein</fullName>
    </submittedName>
</protein>
<sequence length="22" mass="2623">MSWTSSHQVSKLRFLSFPKIEN</sequence>
<proteinExistence type="predicted"/>
<dbReference type="AlphaFoldDB" id="A0A7I8LDN2"/>